<reference evidence="2 3" key="1">
    <citation type="journal article" date="2019" name="Sci. Rep.">
        <title>Extended insight into the Mycobacterium chelonae-abscessus complex through whole genome sequencing of Mycobacterium salmoniphilum outbreak and Mycobacterium salmoniphilum-like strains.</title>
        <authorList>
            <person name="Behra P.R.K."/>
            <person name="Das S."/>
            <person name="Pettersson B.M.F."/>
            <person name="Shirreff L."/>
            <person name="DuCote T."/>
            <person name="Jacobsson K.G."/>
            <person name="Ennis D.G."/>
            <person name="Kirsebom L.A."/>
        </authorList>
    </citation>
    <scope>NUCLEOTIDE SEQUENCE [LARGE SCALE GENOMIC DNA]</scope>
    <source>
        <strain evidence="2 3">CCUG 60884</strain>
    </source>
</reference>
<evidence type="ECO:0000256" key="1">
    <source>
        <dbReference type="SAM" id="Phobius"/>
    </source>
</evidence>
<dbReference type="Proteomes" id="UP000294604">
    <property type="component" value="Unassembled WGS sequence"/>
</dbReference>
<feature type="transmembrane region" description="Helical" evidence="1">
    <location>
        <begin position="193"/>
        <end position="215"/>
    </location>
</feature>
<organism evidence="2 3">
    <name type="scientific">Mycobacteroides salmoniphilum</name>
    <dbReference type="NCBI Taxonomy" id="404941"/>
    <lineage>
        <taxon>Bacteria</taxon>
        <taxon>Bacillati</taxon>
        <taxon>Actinomycetota</taxon>
        <taxon>Actinomycetes</taxon>
        <taxon>Mycobacteriales</taxon>
        <taxon>Mycobacteriaceae</taxon>
        <taxon>Mycobacteroides</taxon>
    </lineage>
</organism>
<keyword evidence="1" id="KW-0472">Membrane</keyword>
<comment type="caution">
    <text evidence="2">The sequence shown here is derived from an EMBL/GenBank/DDBJ whole genome shotgun (WGS) entry which is preliminary data.</text>
</comment>
<dbReference type="RefSeq" id="WP_134080873.1">
    <property type="nucleotide sequence ID" value="NZ_PECL01000002.1"/>
</dbReference>
<proteinExistence type="predicted"/>
<keyword evidence="1" id="KW-0812">Transmembrane</keyword>
<gene>
    <name evidence="2" type="ORF">CCUG60884_00188</name>
</gene>
<keyword evidence="1" id="KW-1133">Transmembrane helix</keyword>
<evidence type="ECO:0000313" key="3">
    <source>
        <dbReference type="Proteomes" id="UP000294604"/>
    </source>
</evidence>
<protein>
    <submittedName>
        <fullName evidence="2">Uncharacterized protein</fullName>
    </submittedName>
</protein>
<evidence type="ECO:0000313" key="2">
    <source>
        <dbReference type="EMBL" id="TEA09198.1"/>
    </source>
</evidence>
<accession>A0A4R8T1C0</accession>
<dbReference type="EMBL" id="PECL01000002">
    <property type="protein sequence ID" value="TEA09198.1"/>
    <property type="molecule type" value="Genomic_DNA"/>
</dbReference>
<dbReference type="AlphaFoldDB" id="A0A4R8T1C0"/>
<sequence precursor="true">MDIDELIRHYTADGAIRQMALDNGWKQSPWLRTPGEWDEKWCRGDLLVLVNYTPRSEESPQRFAGEGMCDVGEDNAAICDAVVVHLRDPHRLGVAYRINHHTGHDRIVLHELHTIFTRERTSSEFCDDDETEINEWIEEVADGDWLAVPNGNRRIKESTTGVRRRLAALRIRGERAAAPAVIEPDPEPTLGRVVIILGALLATASAGMAVAPWLAAMSVPLALIVATVVLLPVLVGVLMSIALTKGLPRKAWNKILDAAAPIEISPWATVPSVITGRRYVDINDRPVLAGVHIRPIPPRGRVGKDCAIYLVAEQICQSISRGHGSVLIDHGQPCAAAFDAVDPSELIDVEAELREVAHAVADLIAHTELIEHHAKDTVSADDGRQAVDAERVALIRRVTALYTYDRRLDQTVQRQRSGRKTPDFRRELLALVGTQQPADFGAGFATHVSQMFGRAWLHDDATDRIHSTTRRLTDPRHDVPPSPSS</sequence>
<name>A0A4R8T1C0_9MYCO</name>
<feature type="transmembrane region" description="Helical" evidence="1">
    <location>
        <begin position="221"/>
        <end position="244"/>
    </location>
</feature>